<sequence length="97" mass="11651">MNVLEQDLKFRYQLLGRMVQDVQYCTRLIKNAKEENREYDFAFILDNHLWGARENHFKTMRDILNSFSNDEQIDWYSLEEMAKDHSLLEELTGMSIG</sequence>
<name>A0A7Z9AWJ2_ENTHR</name>
<protein>
    <submittedName>
        <fullName evidence="1">Uncharacterized protein</fullName>
    </submittedName>
</protein>
<dbReference type="RefSeq" id="WP_010738566.1">
    <property type="nucleotide sequence ID" value="NZ_CABEEP010000003.1"/>
</dbReference>
<dbReference type="Proteomes" id="UP000352698">
    <property type="component" value="Unassembled WGS sequence"/>
</dbReference>
<evidence type="ECO:0000313" key="2">
    <source>
        <dbReference type="Proteomes" id="UP000352698"/>
    </source>
</evidence>
<accession>A0A7Z9AWJ2</accession>
<gene>
    <name evidence="1" type="ORF">NCTC12204_02798</name>
</gene>
<organism evidence="1 2">
    <name type="scientific">Enterococcus hirae</name>
    <dbReference type="NCBI Taxonomy" id="1354"/>
    <lineage>
        <taxon>Bacteria</taxon>
        <taxon>Bacillati</taxon>
        <taxon>Bacillota</taxon>
        <taxon>Bacilli</taxon>
        <taxon>Lactobacillales</taxon>
        <taxon>Enterococcaceae</taxon>
        <taxon>Enterococcus</taxon>
    </lineage>
</organism>
<reference evidence="1 2" key="1">
    <citation type="submission" date="2019-05" db="EMBL/GenBank/DDBJ databases">
        <authorList>
            <consortium name="Pathogen Informatics"/>
        </authorList>
    </citation>
    <scope>NUCLEOTIDE SEQUENCE [LARGE SCALE GENOMIC DNA]</scope>
    <source>
        <strain evidence="1 2">NCTC12204</strain>
    </source>
</reference>
<comment type="caution">
    <text evidence="1">The sequence shown here is derived from an EMBL/GenBank/DDBJ whole genome shotgun (WGS) entry which is preliminary data.</text>
</comment>
<dbReference type="EMBL" id="CABEEP010000003">
    <property type="protein sequence ID" value="VTQ74166.1"/>
    <property type="molecule type" value="Genomic_DNA"/>
</dbReference>
<evidence type="ECO:0000313" key="1">
    <source>
        <dbReference type="EMBL" id="VTQ74166.1"/>
    </source>
</evidence>
<proteinExistence type="predicted"/>
<dbReference type="AlphaFoldDB" id="A0A7Z9AWJ2"/>